<evidence type="ECO:0000313" key="6">
    <source>
        <dbReference type="Proteomes" id="UP000180043"/>
    </source>
</evidence>
<sequence>MAEIPTLAEFPLHSHDKLRYADTDRQGHINNSVFSTLLETGRVEFLHDSTRRILEPNRAFVIARLEIDFLGEMLWPGQVTIGTAVDSVGRSSLKLRQAIFQENRCVARALSVIVLMDESSRLSTPFSEDVRSRLSESASNSAPQPHSDTNA</sequence>
<dbReference type="PANTHER" id="PTHR31793">
    <property type="entry name" value="4-HYDROXYBENZOYL-COA THIOESTERASE FAMILY MEMBER"/>
    <property type="match status" value="1"/>
</dbReference>
<dbReference type="PANTHER" id="PTHR31793:SF27">
    <property type="entry name" value="NOVEL THIOESTERASE SUPERFAMILY DOMAIN AND SAPOSIN A-TYPE DOMAIN CONTAINING PROTEIN (0610012H03RIK)"/>
    <property type="match status" value="1"/>
</dbReference>
<evidence type="ECO:0000313" key="4">
    <source>
        <dbReference type="EMBL" id="OHU54059.1"/>
    </source>
</evidence>
<dbReference type="EMBL" id="CP041150">
    <property type="protein sequence ID" value="QDF68992.1"/>
    <property type="molecule type" value="Genomic_DNA"/>
</dbReference>
<dbReference type="Gene3D" id="3.10.129.10">
    <property type="entry name" value="Hotdog Thioesterase"/>
    <property type="match status" value="1"/>
</dbReference>
<accession>A0A1S1LPE6</accession>
<reference evidence="4 6" key="1">
    <citation type="submission" date="2016-10" db="EMBL/GenBank/DDBJ databases">
        <title>Evaluation of Human, Veterinary and Environmental Mycobacterium chelonae Isolates by Core Genome Phylogenomic Analysis, Targeted Gene Comparison, and Anti-microbial Susceptibility Patterns: A Tale of Mistaken Identities.</title>
        <authorList>
            <person name="Fogelson S.B."/>
            <person name="Camus A.C."/>
            <person name="Lorenz W."/>
            <person name="Vasireddy R."/>
            <person name="Vasireddy S."/>
            <person name="Smith T."/>
            <person name="Brown-Elliott B.A."/>
            <person name="Wallace R.J.Jr."/>
            <person name="Hasan N.A."/>
            <person name="Reischl U."/>
            <person name="Sanchez S."/>
        </authorList>
    </citation>
    <scope>NUCLEOTIDE SEQUENCE [LARGE SCALE GENOMIC DNA]</scope>
    <source>
        <strain evidence="4 6">15515</strain>
    </source>
</reference>
<evidence type="ECO:0000256" key="3">
    <source>
        <dbReference type="SAM" id="MobiDB-lite"/>
    </source>
</evidence>
<dbReference type="Proteomes" id="UP000317728">
    <property type="component" value="Chromosome"/>
</dbReference>
<dbReference type="RefSeq" id="WP_030096020.1">
    <property type="nucleotide sequence ID" value="NZ_CP041150.1"/>
</dbReference>
<dbReference type="AlphaFoldDB" id="A0A1S1LPE6"/>
<dbReference type="CDD" id="cd00586">
    <property type="entry name" value="4HBT"/>
    <property type="match status" value="1"/>
</dbReference>
<dbReference type="GO" id="GO:0047617">
    <property type="term" value="F:fatty acyl-CoA hydrolase activity"/>
    <property type="evidence" value="ECO:0007669"/>
    <property type="project" value="TreeGrafter"/>
</dbReference>
<protein>
    <submittedName>
        <fullName evidence="4 5">Thioesterase</fullName>
    </submittedName>
</protein>
<dbReference type="Proteomes" id="UP000180043">
    <property type="component" value="Unassembled WGS sequence"/>
</dbReference>
<comment type="similarity">
    <text evidence="1">Belongs to the 4-hydroxybenzoyl-CoA thioesterase family.</text>
</comment>
<dbReference type="InterPro" id="IPR029069">
    <property type="entry name" value="HotDog_dom_sf"/>
</dbReference>
<dbReference type="InterPro" id="IPR050563">
    <property type="entry name" value="4-hydroxybenzoyl-CoA_TE"/>
</dbReference>
<dbReference type="Pfam" id="PF13279">
    <property type="entry name" value="4HBT_2"/>
    <property type="match status" value="1"/>
</dbReference>
<dbReference type="SUPFAM" id="SSF54637">
    <property type="entry name" value="Thioesterase/thiol ester dehydrase-isomerase"/>
    <property type="match status" value="1"/>
</dbReference>
<evidence type="ECO:0000313" key="7">
    <source>
        <dbReference type="Proteomes" id="UP000317728"/>
    </source>
</evidence>
<organism evidence="4 6">
    <name type="scientific">Mycobacteroides chelonae</name>
    <name type="common">Mycobacterium chelonae</name>
    <dbReference type="NCBI Taxonomy" id="1774"/>
    <lineage>
        <taxon>Bacteria</taxon>
        <taxon>Bacillati</taxon>
        <taxon>Actinomycetota</taxon>
        <taxon>Actinomycetes</taxon>
        <taxon>Mycobacteriales</taxon>
        <taxon>Mycobacteriaceae</taxon>
        <taxon>Mycobacteroides</taxon>
    </lineage>
</organism>
<feature type="region of interest" description="Disordered" evidence="3">
    <location>
        <begin position="132"/>
        <end position="151"/>
    </location>
</feature>
<gene>
    <name evidence="4" type="ORF">BKG82_17340</name>
    <name evidence="5" type="ORF">FJK96_01560</name>
</gene>
<evidence type="ECO:0000313" key="5">
    <source>
        <dbReference type="EMBL" id="QDF68992.1"/>
    </source>
</evidence>
<evidence type="ECO:0000256" key="2">
    <source>
        <dbReference type="ARBA" id="ARBA00022801"/>
    </source>
</evidence>
<reference evidence="5 7" key="2">
    <citation type="submission" date="2019-06" db="EMBL/GenBank/DDBJ databases">
        <title>Whole geneome sequnce of Mycobacteroides chelonae M77 isolated from bovine milk from Meghalaya, India.</title>
        <authorList>
            <person name="Vise E."/>
            <person name="Das S."/>
            <person name="Garg A."/>
            <person name="Ghatak S."/>
            <person name="Shakuntala I."/>
            <person name="Milton A.A.P."/>
            <person name="Karam A."/>
            <person name="Sanjukta R."/>
            <person name="Puro K."/>
            <person name="Sen A."/>
        </authorList>
    </citation>
    <scope>NUCLEOTIDE SEQUENCE [LARGE SCALE GENOMIC DNA]</scope>
    <source>
        <strain evidence="5 7">M77</strain>
    </source>
</reference>
<name>A0A1S1LPE6_MYCCH</name>
<feature type="compositionally biased region" description="Polar residues" evidence="3">
    <location>
        <begin position="135"/>
        <end position="151"/>
    </location>
</feature>
<proteinExistence type="inferred from homology"/>
<dbReference type="EMBL" id="MLIQ01000017">
    <property type="protein sequence ID" value="OHU54059.1"/>
    <property type="molecule type" value="Genomic_DNA"/>
</dbReference>
<keyword evidence="2" id="KW-0378">Hydrolase</keyword>
<evidence type="ECO:0000256" key="1">
    <source>
        <dbReference type="ARBA" id="ARBA00005953"/>
    </source>
</evidence>